<comment type="caution">
    <text evidence="7">The sequence shown here is derived from an EMBL/GenBank/DDBJ whole genome shotgun (WGS) entry which is preliminary data.</text>
</comment>
<evidence type="ECO:0000313" key="7">
    <source>
        <dbReference type="EMBL" id="GBC99502.1"/>
    </source>
</evidence>
<accession>A0A2H5XEA0</accession>
<dbReference type="Proteomes" id="UP000236173">
    <property type="component" value="Unassembled WGS sequence"/>
</dbReference>
<dbReference type="InterPro" id="IPR013325">
    <property type="entry name" value="RNA_pol_sigma_r2"/>
</dbReference>
<dbReference type="InterPro" id="IPR013324">
    <property type="entry name" value="RNA_pol_sigma_r3/r4-like"/>
</dbReference>
<dbReference type="GO" id="GO:0003677">
    <property type="term" value="F:DNA binding"/>
    <property type="evidence" value="ECO:0007669"/>
    <property type="project" value="InterPro"/>
</dbReference>
<evidence type="ECO:0000313" key="8">
    <source>
        <dbReference type="Proteomes" id="UP000236173"/>
    </source>
</evidence>
<name>A0A2H5XEA0_9BACT</name>
<dbReference type="InterPro" id="IPR039425">
    <property type="entry name" value="RNA_pol_sigma-70-like"/>
</dbReference>
<dbReference type="AlphaFoldDB" id="A0A2H5XEA0"/>
<proteinExistence type="inferred from homology"/>
<dbReference type="CDD" id="cd06171">
    <property type="entry name" value="Sigma70_r4"/>
    <property type="match status" value="1"/>
</dbReference>
<reference evidence="8" key="1">
    <citation type="submission" date="2017-09" db="EMBL/GenBank/DDBJ databases">
        <title>Metaegenomics of thermophilic ammonia-oxidizing enrichment culture.</title>
        <authorList>
            <person name="Kato S."/>
            <person name="Suzuki K."/>
        </authorList>
    </citation>
    <scope>NUCLEOTIDE SEQUENCE [LARGE SCALE GENOMIC DNA]</scope>
</reference>
<dbReference type="InterPro" id="IPR007627">
    <property type="entry name" value="RNA_pol_sigma70_r2"/>
</dbReference>
<organism evidence="7 8">
    <name type="scientific">Candidatus Fervidibacter japonicus</name>
    <dbReference type="NCBI Taxonomy" id="2035412"/>
    <lineage>
        <taxon>Bacteria</taxon>
        <taxon>Candidatus Fervidibacterota</taxon>
        <taxon>Candidatus Fervidibacter</taxon>
    </lineage>
</organism>
<dbReference type="Gene3D" id="1.10.10.10">
    <property type="entry name" value="Winged helix-like DNA-binding domain superfamily/Winged helix DNA-binding domain"/>
    <property type="match status" value="1"/>
</dbReference>
<dbReference type="SUPFAM" id="SSF88659">
    <property type="entry name" value="Sigma3 and sigma4 domains of RNA polymerase sigma factors"/>
    <property type="match status" value="1"/>
</dbReference>
<evidence type="ECO:0000259" key="5">
    <source>
        <dbReference type="Pfam" id="PF04542"/>
    </source>
</evidence>
<dbReference type="PANTHER" id="PTHR43133:SF51">
    <property type="entry name" value="RNA POLYMERASE SIGMA FACTOR"/>
    <property type="match status" value="1"/>
</dbReference>
<dbReference type="SUPFAM" id="SSF88946">
    <property type="entry name" value="Sigma2 domain of RNA polymerase sigma factors"/>
    <property type="match status" value="1"/>
</dbReference>
<evidence type="ECO:0000256" key="2">
    <source>
        <dbReference type="ARBA" id="ARBA00023015"/>
    </source>
</evidence>
<feature type="domain" description="RNA polymerase sigma-70 region 2" evidence="5">
    <location>
        <begin position="21"/>
        <end position="83"/>
    </location>
</feature>
<keyword evidence="4" id="KW-0804">Transcription</keyword>
<dbReference type="InterPro" id="IPR014284">
    <property type="entry name" value="RNA_pol_sigma-70_dom"/>
</dbReference>
<comment type="similarity">
    <text evidence="1">Belongs to the sigma-70 factor family. ECF subfamily.</text>
</comment>
<dbReference type="PANTHER" id="PTHR43133">
    <property type="entry name" value="RNA POLYMERASE ECF-TYPE SIGMA FACTO"/>
    <property type="match status" value="1"/>
</dbReference>
<evidence type="ECO:0000256" key="3">
    <source>
        <dbReference type="ARBA" id="ARBA00023082"/>
    </source>
</evidence>
<dbReference type="Pfam" id="PF08281">
    <property type="entry name" value="Sigma70_r4_2"/>
    <property type="match status" value="1"/>
</dbReference>
<dbReference type="GO" id="GO:0006352">
    <property type="term" value="P:DNA-templated transcription initiation"/>
    <property type="evidence" value="ECO:0007669"/>
    <property type="project" value="InterPro"/>
</dbReference>
<feature type="domain" description="RNA polymerase sigma factor 70 region 4 type 2" evidence="6">
    <location>
        <begin position="123"/>
        <end position="172"/>
    </location>
</feature>
<dbReference type="InterPro" id="IPR013249">
    <property type="entry name" value="RNA_pol_sigma70_r4_t2"/>
</dbReference>
<dbReference type="GO" id="GO:0016987">
    <property type="term" value="F:sigma factor activity"/>
    <property type="evidence" value="ECO:0007669"/>
    <property type="project" value="UniProtKB-KW"/>
</dbReference>
<dbReference type="EMBL" id="BEHT01000029">
    <property type="protein sequence ID" value="GBC99502.1"/>
    <property type="molecule type" value="Genomic_DNA"/>
</dbReference>
<evidence type="ECO:0000256" key="4">
    <source>
        <dbReference type="ARBA" id="ARBA00023163"/>
    </source>
</evidence>
<sequence>MDERQLIARAQRGDTTAFDELVRRYWERIYRLAFSLMGATDADDVAVETFEIAWQKMAQFRGEAGFGTWLFRIAVRLAHRRLRMPFRRYEEMWAELVPADETVLLRTDPEELLRLRENGQQVRWALHQLPLPLREAVVLRFFEELSYAGIAQVLGCSETAARKRVAVALQQLAVLLNLPSSSEQKGR</sequence>
<keyword evidence="2" id="KW-0805">Transcription regulation</keyword>
<dbReference type="Pfam" id="PF04542">
    <property type="entry name" value="Sigma70_r2"/>
    <property type="match status" value="1"/>
</dbReference>
<evidence type="ECO:0000259" key="6">
    <source>
        <dbReference type="Pfam" id="PF08281"/>
    </source>
</evidence>
<keyword evidence="3" id="KW-0731">Sigma factor</keyword>
<dbReference type="Gene3D" id="1.10.1740.10">
    <property type="match status" value="1"/>
</dbReference>
<gene>
    <name evidence="7" type="primary">rpoE_4</name>
    <name evidence="7" type="ORF">HRbin17_02027</name>
</gene>
<evidence type="ECO:0000256" key="1">
    <source>
        <dbReference type="ARBA" id="ARBA00010641"/>
    </source>
</evidence>
<dbReference type="NCBIfam" id="TIGR02937">
    <property type="entry name" value="sigma70-ECF"/>
    <property type="match status" value="1"/>
</dbReference>
<dbReference type="InterPro" id="IPR036388">
    <property type="entry name" value="WH-like_DNA-bd_sf"/>
</dbReference>
<protein>
    <submittedName>
        <fullName evidence="7">ECF RNA polymerase sigma-E factor</fullName>
    </submittedName>
</protein>